<dbReference type="FunFam" id="3.30.1490.120:FF:000001">
    <property type="entry name" value="DNA-directed RNA polymerase II subunit RPB7"/>
    <property type="match status" value="1"/>
</dbReference>
<feature type="domain" description="S1 motif" evidence="6">
    <location>
        <begin position="81"/>
        <end position="159"/>
    </location>
</feature>
<dbReference type="EMBL" id="HBIU01002542">
    <property type="protein sequence ID" value="CAE0621584.1"/>
    <property type="molecule type" value="Transcribed_RNA"/>
</dbReference>
<evidence type="ECO:0008006" key="9">
    <source>
        <dbReference type="Google" id="ProtNLM"/>
    </source>
</evidence>
<dbReference type="GO" id="GO:0060213">
    <property type="term" value="P:positive regulation of nuclear-transcribed mRNA poly(A) tail shortening"/>
    <property type="evidence" value="ECO:0007669"/>
    <property type="project" value="TreeGrafter"/>
</dbReference>
<dbReference type="InterPro" id="IPR003029">
    <property type="entry name" value="S1_domain"/>
</dbReference>
<organism evidence="8">
    <name type="scientific">Heterosigma akashiwo</name>
    <name type="common">Chromophytic alga</name>
    <name type="synonym">Heterosigma carterae</name>
    <dbReference type="NCBI Taxonomy" id="2829"/>
    <lineage>
        <taxon>Eukaryota</taxon>
        <taxon>Sar</taxon>
        <taxon>Stramenopiles</taxon>
        <taxon>Ochrophyta</taxon>
        <taxon>Raphidophyceae</taxon>
        <taxon>Chattonellales</taxon>
        <taxon>Chattonellaceae</taxon>
        <taxon>Heterosigma</taxon>
    </lineage>
</organism>
<evidence type="ECO:0000256" key="5">
    <source>
        <dbReference type="ARBA" id="ARBA00023242"/>
    </source>
</evidence>
<comment type="subcellular location">
    <subcellularLocation>
        <location evidence="1">Nucleus</location>
    </subcellularLocation>
</comment>
<dbReference type="Pfam" id="PF00575">
    <property type="entry name" value="S1"/>
    <property type="match status" value="1"/>
</dbReference>
<dbReference type="InterPro" id="IPR045113">
    <property type="entry name" value="Rpb7-like"/>
</dbReference>
<dbReference type="GO" id="GO:0000932">
    <property type="term" value="C:P-body"/>
    <property type="evidence" value="ECO:0007669"/>
    <property type="project" value="TreeGrafter"/>
</dbReference>
<dbReference type="GO" id="GO:0003727">
    <property type="term" value="F:single-stranded RNA binding"/>
    <property type="evidence" value="ECO:0007669"/>
    <property type="project" value="TreeGrafter"/>
</dbReference>
<dbReference type="InterPro" id="IPR012340">
    <property type="entry name" value="NA-bd_OB-fold"/>
</dbReference>
<dbReference type="GO" id="GO:0005665">
    <property type="term" value="C:RNA polymerase II, core complex"/>
    <property type="evidence" value="ECO:0007669"/>
    <property type="project" value="TreeGrafter"/>
</dbReference>
<feature type="domain" description="RNA polymerase Rpb7-like N-terminal" evidence="7">
    <location>
        <begin position="11"/>
        <end position="66"/>
    </location>
</feature>
<accession>A0A6S9LV75</accession>
<sequence length="181" mass="19849">MFFLKQLTRELQLPPAFLGPKLKETIRRRLIEEVEGQAVGKLGYVITVTEMKDEAISQGLIEYDSGFVTFNVVYSAICFRPFRDEVLDATISSVTELGFFADVGPLTVFVSRHAMPADLQEGYDPARELWQSEDREVELRAGAGVRLRIMGLSVDAADISAIGTVADDYLGLVSAAEAAVA</sequence>
<dbReference type="SUPFAM" id="SSF88798">
    <property type="entry name" value="N-terminal, heterodimerisation domain of RBP7 (RpoE)"/>
    <property type="match status" value="1"/>
</dbReference>
<dbReference type="InterPro" id="IPR036898">
    <property type="entry name" value="RNA_pol_Rpb7-like_N_sf"/>
</dbReference>
<evidence type="ECO:0000259" key="6">
    <source>
        <dbReference type="Pfam" id="PF00575"/>
    </source>
</evidence>
<evidence type="ECO:0000256" key="1">
    <source>
        <dbReference type="ARBA" id="ARBA00004123"/>
    </source>
</evidence>
<name>A0A6S9LV75_HETAK</name>
<dbReference type="Gene3D" id="3.30.1490.120">
    <property type="entry name" value="RNA polymerase Rpb7-like, N-terminal domain"/>
    <property type="match status" value="1"/>
</dbReference>
<protein>
    <recommendedName>
        <fullName evidence="9">S1 motif domain-containing protein</fullName>
    </recommendedName>
</protein>
<evidence type="ECO:0000256" key="4">
    <source>
        <dbReference type="ARBA" id="ARBA00023163"/>
    </source>
</evidence>
<evidence type="ECO:0000313" key="8">
    <source>
        <dbReference type="EMBL" id="CAE0621584.1"/>
    </source>
</evidence>
<dbReference type="GO" id="GO:0031369">
    <property type="term" value="F:translation initiation factor binding"/>
    <property type="evidence" value="ECO:0007669"/>
    <property type="project" value="TreeGrafter"/>
</dbReference>
<dbReference type="GO" id="GO:0045948">
    <property type="term" value="P:positive regulation of translational initiation"/>
    <property type="evidence" value="ECO:0007669"/>
    <property type="project" value="TreeGrafter"/>
</dbReference>
<evidence type="ECO:0000259" key="7">
    <source>
        <dbReference type="Pfam" id="PF03876"/>
    </source>
</evidence>
<evidence type="ECO:0000256" key="2">
    <source>
        <dbReference type="ARBA" id="ARBA00009307"/>
    </source>
</evidence>
<dbReference type="AlphaFoldDB" id="A0A6S9LV75"/>
<dbReference type="InterPro" id="IPR005576">
    <property type="entry name" value="Rpb7-like_N"/>
</dbReference>
<reference evidence="8" key="1">
    <citation type="submission" date="2021-01" db="EMBL/GenBank/DDBJ databases">
        <authorList>
            <person name="Corre E."/>
            <person name="Pelletier E."/>
            <person name="Niang G."/>
            <person name="Scheremetjew M."/>
            <person name="Finn R."/>
            <person name="Kale V."/>
            <person name="Holt S."/>
            <person name="Cochrane G."/>
            <person name="Meng A."/>
            <person name="Brown T."/>
            <person name="Cohen L."/>
        </authorList>
    </citation>
    <scope>NUCLEOTIDE SEQUENCE</scope>
    <source>
        <strain evidence="8">CCMP3107</strain>
    </source>
</reference>
<evidence type="ECO:0000256" key="3">
    <source>
        <dbReference type="ARBA" id="ARBA00022478"/>
    </source>
</evidence>
<dbReference type="CDD" id="cd04329">
    <property type="entry name" value="RNAP_II_Rpb7_N"/>
    <property type="match status" value="1"/>
</dbReference>
<proteinExistence type="inferred from homology"/>
<gene>
    <name evidence="8" type="ORF">HAKA00212_LOCUS888</name>
</gene>
<dbReference type="GO" id="GO:0003697">
    <property type="term" value="F:single-stranded DNA binding"/>
    <property type="evidence" value="ECO:0007669"/>
    <property type="project" value="TreeGrafter"/>
</dbReference>
<dbReference type="GO" id="GO:0006367">
    <property type="term" value="P:transcription initiation at RNA polymerase II promoter"/>
    <property type="evidence" value="ECO:0007669"/>
    <property type="project" value="TreeGrafter"/>
</dbReference>
<keyword evidence="3" id="KW-0240">DNA-directed RNA polymerase</keyword>
<dbReference type="SUPFAM" id="SSF50249">
    <property type="entry name" value="Nucleic acid-binding proteins"/>
    <property type="match status" value="1"/>
</dbReference>
<dbReference type="PANTHER" id="PTHR12709">
    <property type="entry name" value="DNA-DIRECTED RNA POLYMERASE II, III"/>
    <property type="match status" value="1"/>
</dbReference>
<keyword evidence="4" id="KW-0804">Transcription</keyword>
<dbReference type="FunFam" id="2.40.50.140:FF:000043">
    <property type="entry name" value="DNA-directed RNA polymerase II subunit RPB7"/>
    <property type="match status" value="1"/>
</dbReference>
<keyword evidence="5" id="KW-0539">Nucleus</keyword>
<dbReference type="Pfam" id="PF03876">
    <property type="entry name" value="SHS2_Rpb7-N"/>
    <property type="match status" value="1"/>
</dbReference>
<comment type="similarity">
    <text evidence="2">Belongs to the eukaryotic RPB7/RPC8 RNA polymerase subunit family.</text>
</comment>
<dbReference type="PANTHER" id="PTHR12709:SF4">
    <property type="entry name" value="DNA-DIRECTED RNA POLYMERASE II SUBUNIT RPB7"/>
    <property type="match status" value="1"/>
</dbReference>
<dbReference type="Gene3D" id="2.40.50.140">
    <property type="entry name" value="Nucleic acid-binding proteins"/>
    <property type="match status" value="1"/>
</dbReference>